<evidence type="ECO:0000256" key="1">
    <source>
        <dbReference type="SAM" id="MobiDB-lite"/>
    </source>
</evidence>
<dbReference type="AlphaFoldDB" id="A0A078AP53"/>
<dbReference type="OrthoDB" id="325362at2759"/>
<gene>
    <name evidence="2" type="primary">Contig14221.g15155</name>
    <name evidence="2" type="ORF">STYLEM_12141</name>
</gene>
<organism evidence="2 3">
    <name type="scientific">Stylonychia lemnae</name>
    <name type="common">Ciliate</name>
    <dbReference type="NCBI Taxonomy" id="5949"/>
    <lineage>
        <taxon>Eukaryota</taxon>
        <taxon>Sar</taxon>
        <taxon>Alveolata</taxon>
        <taxon>Ciliophora</taxon>
        <taxon>Intramacronucleata</taxon>
        <taxon>Spirotrichea</taxon>
        <taxon>Stichotrichia</taxon>
        <taxon>Sporadotrichida</taxon>
        <taxon>Oxytrichidae</taxon>
        <taxon>Stylonychinae</taxon>
        <taxon>Stylonychia</taxon>
    </lineage>
</organism>
<dbReference type="EMBL" id="CCKQ01011533">
    <property type="protein sequence ID" value="CDW83102.1"/>
    <property type="molecule type" value="Genomic_DNA"/>
</dbReference>
<dbReference type="Proteomes" id="UP000039865">
    <property type="component" value="Unassembled WGS sequence"/>
</dbReference>
<evidence type="ECO:0000313" key="2">
    <source>
        <dbReference type="EMBL" id="CDW83102.1"/>
    </source>
</evidence>
<accession>A0A078AP53</accession>
<proteinExistence type="predicted"/>
<feature type="compositionally biased region" description="Basic and acidic residues" evidence="1">
    <location>
        <begin position="10"/>
        <end position="20"/>
    </location>
</feature>
<name>A0A078AP53_STYLE</name>
<sequence length="264" mass="30527">MSVSRQVQVQRDRLRSRDRVQAGQQVLDQTALENQNRLKTIKVSQQNQYETHNAKLQPNHRRGESLKNSTIQLSSRHNEDAVLFNNNDRVYKDAGSKQENERAAFSRASVSTQRVDQIVKNMEEFDSPSQNRGRGLSQNIGYLENLANKNQGASYQDEGMKSFYEKSPVAKHYAHHFQQTASSSNGFNRKLKMRDTFTKIFPSYTHGLPTVFDKPVAHSQFVYPDTIEGKPTHQIDRTYTKKNDFIKIYTEEILKIANMRRISK</sequence>
<dbReference type="InParanoid" id="A0A078AP53"/>
<evidence type="ECO:0000313" key="3">
    <source>
        <dbReference type="Proteomes" id="UP000039865"/>
    </source>
</evidence>
<feature type="region of interest" description="Disordered" evidence="1">
    <location>
        <begin position="1"/>
        <end position="22"/>
    </location>
</feature>
<protein>
    <submittedName>
        <fullName evidence="2">Uncharacterized protein</fullName>
    </submittedName>
</protein>
<keyword evidence="3" id="KW-1185">Reference proteome</keyword>
<reference evidence="2 3" key="1">
    <citation type="submission" date="2014-06" db="EMBL/GenBank/DDBJ databases">
        <authorList>
            <person name="Swart Estienne"/>
        </authorList>
    </citation>
    <scope>NUCLEOTIDE SEQUENCE [LARGE SCALE GENOMIC DNA]</scope>
    <source>
        <strain evidence="2 3">130c</strain>
    </source>
</reference>